<name>A0AAD7JJM6_9AGAR</name>
<keyword evidence="1" id="KW-1133">Transmembrane helix</keyword>
<dbReference type="EMBL" id="JARKIB010000024">
    <property type="protein sequence ID" value="KAJ7766239.1"/>
    <property type="molecule type" value="Genomic_DNA"/>
</dbReference>
<proteinExistence type="predicted"/>
<protein>
    <submittedName>
        <fullName evidence="2">Uncharacterized protein</fullName>
    </submittedName>
</protein>
<evidence type="ECO:0000256" key="1">
    <source>
        <dbReference type="SAM" id="Phobius"/>
    </source>
</evidence>
<sequence length="125" mass="14116">MVTFRSLLSTSIFLLPLPPSLPSFPALLTFIVVPALVFLNLIFTRSNPVYRAPQSQEREDPYPSLQSVQKRHPSLSNVDIPNLSIHATPWNYPSRSLKRQDLKSRHAVAVKTPSYTRLKALVHDA</sequence>
<gene>
    <name evidence="2" type="ORF">B0H16DRAFT_1883035</name>
</gene>
<comment type="caution">
    <text evidence="2">The sequence shown here is derived from an EMBL/GenBank/DDBJ whole genome shotgun (WGS) entry which is preliminary data.</text>
</comment>
<evidence type="ECO:0000313" key="2">
    <source>
        <dbReference type="EMBL" id="KAJ7766239.1"/>
    </source>
</evidence>
<feature type="transmembrane region" description="Helical" evidence="1">
    <location>
        <begin position="24"/>
        <end position="43"/>
    </location>
</feature>
<keyword evidence="1" id="KW-0812">Transmembrane</keyword>
<dbReference type="AlphaFoldDB" id="A0AAD7JJM6"/>
<dbReference type="Proteomes" id="UP001215598">
    <property type="component" value="Unassembled WGS sequence"/>
</dbReference>
<organism evidence="2 3">
    <name type="scientific">Mycena metata</name>
    <dbReference type="NCBI Taxonomy" id="1033252"/>
    <lineage>
        <taxon>Eukaryota</taxon>
        <taxon>Fungi</taxon>
        <taxon>Dikarya</taxon>
        <taxon>Basidiomycota</taxon>
        <taxon>Agaricomycotina</taxon>
        <taxon>Agaricomycetes</taxon>
        <taxon>Agaricomycetidae</taxon>
        <taxon>Agaricales</taxon>
        <taxon>Marasmiineae</taxon>
        <taxon>Mycenaceae</taxon>
        <taxon>Mycena</taxon>
    </lineage>
</organism>
<accession>A0AAD7JJM6</accession>
<keyword evidence="1" id="KW-0472">Membrane</keyword>
<keyword evidence="3" id="KW-1185">Reference proteome</keyword>
<reference evidence="2" key="1">
    <citation type="submission" date="2023-03" db="EMBL/GenBank/DDBJ databases">
        <title>Massive genome expansion in bonnet fungi (Mycena s.s.) driven by repeated elements and novel gene families across ecological guilds.</title>
        <authorList>
            <consortium name="Lawrence Berkeley National Laboratory"/>
            <person name="Harder C.B."/>
            <person name="Miyauchi S."/>
            <person name="Viragh M."/>
            <person name="Kuo A."/>
            <person name="Thoen E."/>
            <person name="Andreopoulos B."/>
            <person name="Lu D."/>
            <person name="Skrede I."/>
            <person name="Drula E."/>
            <person name="Henrissat B."/>
            <person name="Morin E."/>
            <person name="Kohler A."/>
            <person name="Barry K."/>
            <person name="LaButti K."/>
            <person name="Morin E."/>
            <person name="Salamov A."/>
            <person name="Lipzen A."/>
            <person name="Mereny Z."/>
            <person name="Hegedus B."/>
            <person name="Baldrian P."/>
            <person name="Stursova M."/>
            <person name="Weitz H."/>
            <person name="Taylor A."/>
            <person name="Grigoriev I.V."/>
            <person name="Nagy L.G."/>
            <person name="Martin F."/>
            <person name="Kauserud H."/>
        </authorList>
    </citation>
    <scope>NUCLEOTIDE SEQUENCE</scope>
    <source>
        <strain evidence="2">CBHHK182m</strain>
    </source>
</reference>
<evidence type="ECO:0000313" key="3">
    <source>
        <dbReference type="Proteomes" id="UP001215598"/>
    </source>
</evidence>